<accession>A0AAP2E0N4</accession>
<dbReference type="GO" id="GO:0005524">
    <property type="term" value="F:ATP binding"/>
    <property type="evidence" value="ECO:0007669"/>
    <property type="project" value="UniProtKB-UniRule"/>
</dbReference>
<evidence type="ECO:0000256" key="8">
    <source>
        <dbReference type="PIRNR" id="PIRNR006630"/>
    </source>
</evidence>
<dbReference type="InterPro" id="IPR003694">
    <property type="entry name" value="NAD_synthase"/>
</dbReference>
<evidence type="ECO:0000313" key="11">
    <source>
        <dbReference type="EMBL" id="MBT1709339.1"/>
    </source>
</evidence>
<dbReference type="AlphaFoldDB" id="A0AAP2E0N4"/>
<keyword evidence="3 7" id="KW-0436">Ligase</keyword>
<evidence type="ECO:0000256" key="5">
    <source>
        <dbReference type="ARBA" id="ARBA00022840"/>
    </source>
</evidence>
<feature type="binding site" evidence="7">
    <location>
        <position position="445"/>
    </location>
    <ligand>
        <name>ATP</name>
        <dbReference type="ChEBI" id="CHEBI:30616"/>
    </ligand>
</feature>
<sequence length="611" mass="68306">MKIAGATVNQVPMDWDNNTRNIIDAIEEARHQQVAILCLPELSVTGYGCEDLFLSDWLAEKAWEEVLRIRAHCAGITVSVGLPVRIAGITYNGACVISDGKIVGVTFKQNLARDGVHYEPRWFDAWPAHKVVTLERGDESIPAGDLIYDVAGIKMGFEICEDGWRKDLRPGYRLRDRGVDLILNPSASHFAMGKSTVRERDVVQEGSSLFACAYLFTNLLGNEAGRMIYDGDIILAQHGRLLAVNKRFSFQRFNILACDVNFRQPEASEVIPSADTKDRNEELARAVALALFDYARKSRANGFVLSLSGGADSSVCAVFVAEMVKRGRAELGPDTFAQRLGLGAVDASWQQTVGRLLTCAYQGTRNSSTNTFDAARLLAESLGAVFHSWTIDDTVVAYTQKIEEAIGRTLTWEQDDITLQNVQARTRSPIIWMLANIHRAVLLTTSNRSEGDVGYATMDGDTSGSLAPIAGLSKVFVLQWLRWAQDTLGHDGLQAVNNLQPTAELRPPERYQTDEADLMPYSILAEIERWAIQERKSPVEVYHRLQHTGEPAQVKAWITKFFRLWSINQWKRERIAPAFHLDDINVDPRTWCRFPILSSGFARELHELEHA</sequence>
<dbReference type="PANTHER" id="PTHR23090:SF9">
    <property type="entry name" value="GLUTAMINE-DEPENDENT NAD(+) SYNTHETASE"/>
    <property type="match status" value="1"/>
</dbReference>
<dbReference type="HAMAP" id="MF_02090">
    <property type="entry name" value="NadE_glutamine_dep"/>
    <property type="match status" value="1"/>
</dbReference>
<dbReference type="Pfam" id="PF00795">
    <property type="entry name" value="CN_hydrolase"/>
    <property type="match status" value="1"/>
</dbReference>
<dbReference type="InterPro" id="IPR003010">
    <property type="entry name" value="C-N_Hydrolase"/>
</dbReference>
<comment type="catalytic activity">
    <reaction evidence="7 8">
        <text>deamido-NAD(+) + L-glutamine + ATP + H2O = L-glutamate + AMP + diphosphate + NAD(+) + H(+)</text>
        <dbReference type="Rhea" id="RHEA:24384"/>
        <dbReference type="ChEBI" id="CHEBI:15377"/>
        <dbReference type="ChEBI" id="CHEBI:15378"/>
        <dbReference type="ChEBI" id="CHEBI:29985"/>
        <dbReference type="ChEBI" id="CHEBI:30616"/>
        <dbReference type="ChEBI" id="CHEBI:33019"/>
        <dbReference type="ChEBI" id="CHEBI:57540"/>
        <dbReference type="ChEBI" id="CHEBI:58359"/>
        <dbReference type="ChEBI" id="CHEBI:58437"/>
        <dbReference type="ChEBI" id="CHEBI:456215"/>
        <dbReference type="EC" id="6.3.5.1"/>
    </reaction>
</comment>
<keyword evidence="12" id="KW-1185">Reference proteome</keyword>
<name>A0AAP2E0N4_9BACT</name>
<dbReference type="SUPFAM" id="SSF56317">
    <property type="entry name" value="Carbon-nitrogen hydrolase"/>
    <property type="match status" value="1"/>
</dbReference>
<protein>
    <recommendedName>
        <fullName evidence="7 8">Glutamine-dependent NAD(+) synthetase</fullName>
        <ecNumber evidence="7 8">6.3.5.1</ecNumber>
    </recommendedName>
    <alternativeName>
        <fullName evidence="7 8">NAD(+) synthase [glutamine-hydrolyzing]</fullName>
    </alternativeName>
</protein>
<feature type="domain" description="CN hydrolase" evidence="10">
    <location>
        <begin position="1"/>
        <end position="262"/>
    </location>
</feature>
<feature type="binding site" evidence="7">
    <location>
        <position position="421"/>
    </location>
    <ligand>
        <name>deamido-NAD(+)</name>
        <dbReference type="ChEBI" id="CHEBI:58437"/>
        <note>ligand shared between two neighboring subunits</note>
    </ligand>
</feature>
<comment type="function">
    <text evidence="7">Catalyzes the ATP-dependent amidation of deamido-NAD to form NAD. Uses L-glutamine as a nitrogen source.</text>
</comment>
<dbReference type="EMBL" id="JAHESE010000012">
    <property type="protein sequence ID" value="MBT1709339.1"/>
    <property type="molecule type" value="Genomic_DNA"/>
</dbReference>
<keyword evidence="6 7" id="KW-0520">NAD</keyword>
<dbReference type="Proteomes" id="UP001319080">
    <property type="component" value="Unassembled WGS sequence"/>
</dbReference>
<dbReference type="GO" id="GO:0009435">
    <property type="term" value="P:NAD+ biosynthetic process"/>
    <property type="evidence" value="ECO:0007669"/>
    <property type="project" value="UniProtKB-UniRule"/>
</dbReference>
<dbReference type="Pfam" id="PF02540">
    <property type="entry name" value="NAD_synthase"/>
    <property type="match status" value="1"/>
</dbReference>
<dbReference type="PROSITE" id="PS50263">
    <property type="entry name" value="CN_HYDROLASE"/>
    <property type="match status" value="1"/>
</dbReference>
<feature type="binding site" evidence="7">
    <location>
        <position position="188"/>
    </location>
    <ligand>
        <name>L-glutamine</name>
        <dbReference type="ChEBI" id="CHEBI:58359"/>
    </ligand>
</feature>
<reference evidence="11 12" key="1">
    <citation type="submission" date="2021-05" db="EMBL/GenBank/DDBJ databases">
        <title>A Polyphasic approach of four new species of the genus Ohtaekwangia: Ohtaekwangia histidinii sp. nov., Ohtaekwangia cretensis sp. nov., Ohtaekwangia indiensis sp. nov., Ohtaekwangia reichenbachii sp. nov. from diverse environment.</title>
        <authorList>
            <person name="Octaviana S."/>
        </authorList>
    </citation>
    <scope>NUCLEOTIDE SEQUENCE [LARGE SCALE GENOMIC DNA]</scope>
    <source>
        <strain evidence="11 12">PWU5</strain>
    </source>
</reference>
<feature type="binding site" evidence="7">
    <location>
        <position position="194"/>
    </location>
    <ligand>
        <name>L-glutamine</name>
        <dbReference type="ChEBI" id="CHEBI:58359"/>
    </ligand>
</feature>
<dbReference type="GO" id="GO:0008795">
    <property type="term" value="F:NAD+ synthase activity"/>
    <property type="evidence" value="ECO:0007669"/>
    <property type="project" value="UniProtKB-UniRule"/>
</dbReference>
<feature type="active site" description="Proton acceptor; for glutaminase activity" evidence="7">
    <location>
        <position position="41"/>
    </location>
</feature>
<dbReference type="PIRSF" id="PIRSF006630">
    <property type="entry name" value="NADS_GAT"/>
    <property type="match status" value="1"/>
</dbReference>
<keyword evidence="4 7" id="KW-0547">Nucleotide-binding</keyword>
<dbReference type="GO" id="GO:0005737">
    <property type="term" value="C:cytoplasm"/>
    <property type="evidence" value="ECO:0007669"/>
    <property type="project" value="InterPro"/>
</dbReference>
<dbReference type="NCBIfam" id="TIGR00552">
    <property type="entry name" value="nadE"/>
    <property type="match status" value="1"/>
</dbReference>
<feature type="binding site" evidence="7">
    <location>
        <position position="571"/>
    </location>
    <ligand>
        <name>deamido-NAD(+)</name>
        <dbReference type="ChEBI" id="CHEBI:58437"/>
        <note>ligand shared between two neighboring subunits</note>
    </ligand>
</feature>
<dbReference type="CDD" id="cd07570">
    <property type="entry name" value="GAT_Gln-NAD-synth"/>
    <property type="match status" value="1"/>
</dbReference>
<evidence type="ECO:0000313" key="12">
    <source>
        <dbReference type="Proteomes" id="UP001319080"/>
    </source>
</evidence>
<evidence type="ECO:0000256" key="3">
    <source>
        <dbReference type="ARBA" id="ARBA00022598"/>
    </source>
</evidence>
<dbReference type="CDD" id="cd00553">
    <property type="entry name" value="NAD_synthase"/>
    <property type="match status" value="1"/>
</dbReference>
<evidence type="ECO:0000256" key="2">
    <source>
        <dbReference type="ARBA" id="ARBA00007145"/>
    </source>
</evidence>
<dbReference type="InterPro" id="IPR022310">
    <property type="entry name" value="NAD/GMP_synthase"/>
</dbReference>
<dbReference type="SUPFAM" id="SSF52402">
    <property type="entry name" value="Adenine nucleotide alpha hydrolases-like"/>
    <property type="match status" value="1"/>
</dbReference>
<dbReference type="Gene3D" id="3.60.110.10">
    <property type="entry name" value="Carbon-nitrogen hydrolase"/>
    <property type="match status" value="1"/>
</dbReference>
<evidence type="ECO:0000256" key="9">
    <source>
        <dbReference type="RuleBase" id="RU003811"/>
    </source>
</evidence>
<comment type="similarity">
    <text evidence="9">Belongs to the NAD synthetase family.</text>
</comment>
<evidence type="ECO:0000256" key="6">
    <source>
        <dbReference type="ARBA" id="ARBA00023027"/>
    </source>
</evidence>
<feature type="binding site" evidence="7">
    <location>
        <position position="450"/>
    </location>
    <ligand>
        <name>deamido-NAD(+)</name>
        <dbReference type="ChEBI" id="CHEBI:58437"/>
        <note>ligand shared between two neighboring subunits</note>
    </ligand>
</feature>
<evidence type="ECO:0000256" key="1">
    <source>
        <dbReference type="ARBA" id="ARBA00005188"/>
    </source>
</evidence>
<dbReference type="InterPro" id="IPR014729">
    <property type="entry name" value="Rossmann-like_a/b/a_fold"/>
</dbReference>
<dbReference type="RefSeq" id="WP_254084914.1">
    <property type="nucleotide sequence ID" value="NZ_JAHESE010000012.1"/>
</dbReference>
<comment type="caution">
    <text evidence="7">Lacks conserved residue(s) required for the propagation of feature annotation.</text>
</comment>
<dbReference type="InterPro" id="IPR036526">
    <property type="entry name" value="C-N_Hydrolase_sf"/>
</dbReference>
<keyword evidence="5 7" id="KW-0067">ATP-binding</keyword>
<dbReference type="InterPro" id="IPR014445">
    <property type="entry name" value="Gln-dep_NAD_synthase"/>
</dbReference>
<dbReference type="PANTHER" id="PTHR23090">
    <property type="entry name" value="NH 3 /GLUTAMINE-DEPENDENT NAD + SYNTHETASE"/>
    <property type="match status" value="1"/>
</dbReference>
<evidence type="ECO:0000256" key="4">
    <source>
        <dbReference type="ARBA" id="ARBA00022741"/>
    </source>
</evidence>
<feature type="active site" description="For glutaminase activity" evidence="7">
    <location>
        <position position="108"/>
    </location>
</feature>
<evidence type="ECO:0000256" key="7">
    <source>
        <dbReference type="HAMAP-Rule" id="MF_02090"/>
    </source>
</evidence>
<feature type="active site" description="Nucleophile; for glutaminase activity" evidence="7">
    <location>
        <position position="160"/>
    </location>
</feature>
<comment type="caution">
    <text evidence="11">The sequence shown here is derived from an EMBL/GenBank/DDBJ whole genome shotgun (WGS) entry which is preliminary data.</text>
</comment>
<dbReference type="EC" id="6.3.5.1" evidence="7 8"/>
<comment type="similarity">
    <text evidence="2 7 8">In the C-terminal section; belongs to the NAD synthetase family.</text>
</comment>
<dbReference type="GO" id="GO:0004359">
    <property type="term" value="F:glutaminase activity"/>
    <property type="evidence" value="ECO:0007669"/>
    <property type="project" value="InterPro"/>
</dbReference>
<proteinExistence type="inferred from homology"/>
<gene>
    <name evidence="7 11" type="primary">nadE</name>
    <name evidence="11" type="ORF">KK062_13945</name>
</gene>
<dbReference type="GO" id="GO:0003952">
    <property type="term" value="F:NAD+ synthase (glutamine-hydrolyzing) activity"/>
    <property type="evidence" value="ECO:0007669"/>
    <property type="project" value="UniProtKB-UniRule"/>
</dbReference>
<comment type="pathway">
    <text evidence="1 7 8">Cofactor biosynthesis; NAD(+) biosynthesis; NAD(+) from deamido-NAD(+) (L-Gln route): step 1/1.</text>
</comment>
<dbReference type="Gene3D" id="3.40.50.620">
    <property type="entry name" value="HUPs"/>
    <property type="match status" value="1"/>
</dbReference>
<organism evidence="11 12">
    <name type="scientific">Dawidia cretensis</name>
    <dbReference type="NCBI Taxonomy" id="2782350"/>
    <lineage>
        <taxon>Bacteria</taxon>
        <taxon>Pseudomonadati</taxon>
        <taxon>Bacteroidota</taxon>
        <taxon>Cytophagia</taxon>
        <taxon>Cytophagales</taxon>
        <taxon>Chryseotaleaceae</taxon>
        <taxon>Dawidia</taxon>
    </lineage>
</organism>
<evidence type="ECO:0000259" key="10">
    <source>
        <dbReference type="PROSITE" id="PS50263"/>
    </source>
</evidence>